<dbReference type="Proteomes" id="UP000053467">
    <property type="component" value="Unassembled WGS sequence"/>
</dbReference>
<dbReference type="SUPFAM" id="SSF75005">
    <property type="entry name" value="Arabinanase/levansucrase/invertase"/>
    <property type="match status" value="1"/>
</dbReference>
<name>A0A117M786_UNCT6</name>
<dbReference type="EMBL" id="LGGX01000001">
    <property type="protein sequence ID" value="KUK88195.1"/>
    <property type="molecule type" value="Genomic_DNA"/>
</dbReference>
<dbReference type="Gene3D" id="2.115.10.20">
    <property type="entry name" value="Glycosyl hydrolase domain, family 43"/>
    <property type="match status" value="1"/>
</dbReference>
<dbReference type="AlphaFoldDB" id="A0A117M786"/>
<evidence type="ECO:0000313" key="5">
    <source>
        <dbReference type="Proteomes" id="UP000053467"/>
    </source>
</evidence>
<proteinExistence type="inferred from homology"/>
<evidence type="ECO:0000256" key="2">
    <source>
        <dbReference type="ARBA" id="ARBA00022679"/>
    </source>
</evidence>
<dbReference type="GO" id="GO:0016757">
    <property type="term" value="F:glycosyltransferase activity"/>
    <property type="evidence" value="ECO:0007669"/>
    <property type="project" value="UniProtKB-KW"/>
</dbReference>
<comment type="caution">
    <text evidence="4">The sequence shown here is derived from an EMBL/GenBank/DDBJ whole genome shotgun (WGS) entry which is preliminary data.</text>
</comment>
<dbReference type="PANTHER" id="PTHR34106:SF5">
    <property type="entry name" value="GLYCOSIDASE"/>
    <property type="match status" value="1"/>
</dbReference>
<keyword evidence="1" id="KW-0328">Glycosyltransferase</keyword>
<reference evidence="5" key="1">
    <citation type="journal article" date="2015" name="MBio">
        <title>Genome-Resolved Metagenomic Analysis Reveals Roles for Candidate Phyla and Other Microbial Community Members in Biogeochemical Transformations in Oil Reservoirs.</title>
        <authorList>
            <person name="Hu P."/>
            <person name="Tom L."/>
            <person name="Singh A."/>
            <person name="Thomas B.C."/>
            <person name="Baker B.J."/>
            <person name="Piceno Y.M."/>
            <person name="Andersen G.L."/>
            <person name="Banfield J.F."/>
        </authorList>
    </citation>
    <scope>NUCLEOTIDE SEQUENCE [LARGE SCALE GENOMIC DNA]</scope>
</reference>
<accession>A0A117M786</accession>
<dbReference type="InterPro" id="IPR023296">
    <property type="entry name" value="Glyco_hydro_beta-prop_sf"/>
</dbReference>
<sequence>MKYKLISHEHNNLFERYPNNPILKPSDWPYHVNAVFNPAAIKYKEKYLLLVRVEDKRGFSHISRATSDNGKTNWVISKKPVLYPSDRLQEEQWGLEDPRVVYLKKLKKYAITYVSFSKGGPMVSLALTENFKRYTKKGSLLPPEDKDACLFPETFKGRYALIHRPVIRGEAHIWISFSPDLKHWGEHKIVLETRPGWWDCHRVGLGPQPMKTKYGWLIIYHGVRYSGSGPLYRVGLALLDLKDPTKLIKRSDEWVFGPSEPYERIGDVASVTFPTGVIFNKGTNEIYMYYGAGDSSICLAFAKLDRLLEYLLKEN</sequence>
<organism evidence="4 5">
    <name type="scientific">candidate division TA06 bacterium 34_109</name>
    <dbReference type="NCBI Taxonomy" id="1635277"/>
    <lineage>
        <taxon>Bacteria</taxon>
        <taxon>Bacteria division TA06</taxon>
    </lineage>
</organism>
<evidence type="ECO:0000313" key="4">
    <source>
        <dbReference type="EMBL" id="KUK88195.1"/>
    </source>
</evidence>
<dbReference type="CDD" id="cd18615">
    <property type="entry name" value="GH130"/>
    <property type="match status" value="1"/>
</dbReference>
<evidence type="ECO:0000256" key="1">
    <source>
        <dbReference type="ARBA" id="ARBA00022676"/>
    </source>
</evidence>
<dbReference type="PIRSF" id="PIRSF016202">
    <property type="entry name" value="PH1107"/>
    <property type="match status" value="1"/>
</dbReference>
<evidence type="ECO:0000256" key="3">
    <source>
        <dbReference type="ARBA" id="ARBA00024356"/>
    </source>
</evidence>
<dbReference type="InterPro" id="IPR007184">
    <property type="entry name" value="Mannoside_phosphorylase"/>
</dbReference>
<protein>
    <submittedName>
        <fullName evidence="4">Putative glycosylase</fullName>
    </submittedName>
</protein>
<comment type="similarity">
    <text evidence="3">Belongs to the glycosyl hydrolase 130 family.</text>
</comment>
<keyword evidence="2" id="KW-0808">Transferase</keyword>
<gene>
    <name evidence="4" type="ORF">XE03_0201</name>
</gene>
<dbReference type="Pfam" id="PF04041">
    <property type="entry name" value="Glyco_hydro_130"/>
    <property type="match status" value="1"/>
</dbReference>
<dbReference type="PATRIC" id="fig|1635277.3.peg.211"/>
<dbReference type="PANTHER" id="PTHR34106">
    <property type="entry name" value="GLYCOSIDASE"/>
    <property type="match status" value="1"/>
</dbReference>